<organism evidence="1 2">
    <name type="scientific">Hypoxylon rubiginosum</name>
    <dbReference type="NCBI Taxonomy" id="110542"/>
    <lineage>
        <taxon>Eukaryota</taxon>
        <taxon>Fungi</taxon>
        <taxon>Dikarya</taxon>
        <taxon>Ascomycota</taxon>
        <taxon>Pezizomycotina</taxon>
        <taxon>Sordariomycetes</taxon>
        <taxon>Xylariomycetidae</taxon>
        <taxon>Xylariales</taxon>
        <taxon>Hypoxylaceae</taxon>
        <taxon>Hypoxylon</taxon>
    </lineage>
</organism>
<comment type="caution">
    <text evidence="1">The sequence shown here is derived from an EMBL/GenBank/DDBJ whole genome shotgun (WGS) entry which is preliminary data.</text>
</comment>
<keyword evidence="2" id="KW-1185">Reference proteome</keyword>
<dbReference type="EMBL" id="MU394440">
    <property type="protein sequence ID" value="KAI6080490.1"/>
    <property type="molecule type" value="Genomic_DNA"/>
</dbReference>
<gene>
    <name evidence="1" type="ORF">F4821DRAFT_58589</name>
</gene>
<evidence type="ECO:0000313" key="2">
    <source>
        <dbReference type="Proteomes" id="UP001497680"/>
    </source>
</evidence>
<name>A0ACC0CJB9_9PEZI</name>
<sequence length="517" mass="58628">MEFPDSIVSGVGYVGYAIALYLILFISYRLTLHPLSSYPGPLAAKLSDLYNLYHASSMGEHLATWRNHQSYGPVVRHGPNKLVFNSVTALQDIYYNEKVSKSSTYLNIMQAPNVHSVFTVIDKRQHRIKRRLIGQALNERGMRLFEPILLQQVDIFIRQLSQSCQDAKPINMSPRLRYLTLDIITLLAFGFPLHTQEKEEYRYVSDGIVAGNYFQNMKLQCPLLTQLRMTEILQLFRNVRGRREPYRRVVRTLIGSRMAQAEDAKQDLYSMVAHEIDAGGPENIQKSDLWAEAIFIFAAGGDTTATVVAALFFYLSRKSLCYDKLAHEIRTTFKSSSDIRNCPELSGCQYLRACIDEALRMSPPAPGTPWREQTDSTPLIIDGHVIPRGTHVGVNVYSILHNEKYFPDPFVFTPERWLSLSEEQTKIMRDAFIPFSAGSRTCAGKAMAYLEASLVIAKTLWHFDFRKAEGALGEVGAGSSSNSYGRHRPEEFQLFEMISSTHDGPNLVFHPRVNHSQ</sequence>
<evidence type="ECO:0000313" key="1">
    <source>
        <dbReference type="EMBL" id="KAI6080490.1"/>
    </source>
</evidence>
<accession>A0ACC0CJB9</accession>
<reference evidence="1 2" key="1">
    <citation type="journal article" date="2022" name="New Phytol.">
        <title>Ecological generalism drives hyperdiversity of secondary metabolite gene clusters in xylarialean endophytes.</title>
        <authorList>
            <person name="Franco M.E.E."/>
            <person name="Wisecaver J.H."/>
            <person name="Arnold A.E."/>
            <person name="Ju Y.M."/>
            <person name="Slot J.C."/>
            <person name="Ahrendt S."/>
            <person name="Moore L.P."/>
            <person name="Eastman K.E."/>
            <person name="Scott K."/>
            <person name="Konkel Z."/>
            <person name="Mondo S.J."/>
            <person name="Kuo A."/>
            <person name="Hayes R.D."/>
            <person name="Haridas S."/>
            <person name="Andreopoulos B."/>
            <person name="Riley R."/>
            <person name="LaButti K."/>
            <person name="Pangilinan J."/>
            <person name="Lipzen A."/>
            <person name="Amirebrahimi M."/>
            <person name="Yan J."/>
            <person name="Adam C."/>
            <person name="Keymanesh K."/>
            <person name="Ng V."/>
            <person name="Louie K."/>
            <person name="Northen T."/>
            <person name="Drula E."/>
            <person name="Henrissat B."/>
            <person name="Hsieh H.M."/>
            <person name="Youens-Clark K."/>
            <person name="Lutzoni F."/>
            <person name="Miadlikowska J."/>
            <person name="Eastwood D.C."/>
            <person name="Hamelin R.C."/>
            <person name="Grigoriev I.V."/>
            <person name="U'Ren J.M."/>
        </authorList>
    </citation>
    <scope>NUCLEOTIDE SEQUENCE [LARGE SCALE GENOMIC DNA]</scope>
    <source>
        <strain evidence="1 2">ER1909</strain>
    </source>
</reference>
<dbReference type="Proteomes" id="UP001497680">
    <property type="component" value="Unassembled WGS sequence"/>
</dbReference>
<protein>
    <submittedName>
        <fullName evidence="1">Cytochrome P450</fullName>
    </submittedName>
</protein>
<proteinExistence type="predicted"/>